<comment type="caution">
    <text evidence="1">The sequence shown here is derived from an EMBL/GenBank/DDBJ whole genome shotgun (WGS) entry which is preliminary data.</text>
</comment>
<evidence type="ECO:0000313" key="2">
    <source>
        <dbReference type="Proteomes" id="UP000091857"/>
    </source>
</evidence>
<dbReference type="EMBL" id="CM004390">
    <property type="protein sequence ID" value="KAG8656593.1"/>
    <property type="molecule type" value="Genomic_DNA"/>
</dbReference>
<organism evidence="1 2">
    <name type="scientific">Manihot esculenta</name>
    <name type="common">Cassava</name>
    <name type="synonym">Jatropha manihot</name>
    <dbReference type="NCBI Taxonomy" id="3983"/>
    <lineage>
        <taxon>Eukaryota</taxon>
        <taxon>Viridiplantae</taxon>
        <taxon>Streptophyta</taxon>
        <taxon>Embryophyta</taxon>
        <taxon>Tracheophyta</taxon>
        <taxon>Spermatophyta</taxon>
        <taxon>Magnoliopsida</taxon>
        <taxon>eudicotyledons</taxon>
        <taxon>Gunneridae</taxon>
        <taxon>Pentapetalae</taxon>
        <taxon>rosids</taxon>
        <taxon>fabids</taxon>
        <taxon>Malpighiales</taxon>
        <taxon>Euphorbiaceae</taxon>
        <taxon>Crotonoideae</taxon>
        <taxon>Manihoteae</taxon>
        <taxon>Manihot</taxon>
    </lineage>
</organism>
<gene>
    <name evidence="1" type="ORF">MANES_04G154450v8</name>
</gene>
<reference evidence="2" key="1">
    <citation type="journal article" date="2016" name="Nat. Biotechnol.">
        <title>Sequencing wild and cultivated cassava and related species reveals extensive interspecific hybridization and genetic diversity.</title>
        <authorList>
            <person name="Bredeson J.V."/>
            <person name="Lyons J.B."/>
            <person name="Prochnik S.E."/>
            <person name="Wu G.A."/>
            <person name="Ha C.M."/>
            <person name="Edsinger-Gonzales E."/>
            <person name="Grimwood J."/>
            <person name="Schmutz J."/>
            <person name="Rabbi I.Y."/>
            <person name="Egesi C."/>
            <person name="Nauluvula P."/>
            <person name="Lebot V."/>
            <person name="Ndunguru J."/>
            <person name="Mkamilo G."/>
            <person name="Bart R.S."/>
            <person name="Setter T.L."/>
            <person name="Gleadow R.M."/>
            <person name="Kulakow P."/>
            <person name="Ferguson M.E."/>
            <person name="Rounsley S."/>
            <person name="Rokhsar D.S."/>
        </authorList>
    </citation>
    <scope>NUCLEOTIDE SEQUENCE [LARGE SCALE GENOMIC DNA]</scope>
    <source>
        <strain evidence="2">cv. AM560-2</strain>
    </source>
</reference>
<dbReference type="Proteomes" id="UP000091857">
    <property type="component" value="Chromosome 4"/>
</dbReference>
<proteinExistence type="predicted"/>
<evidence type="ECO:0000313" key="1">
    <source>
        <dbReference type="EMBL" id="KAG8656593.1"/>
    </source>
</evidence>
<sequence length="255" mass="26924">MMVGKASLIQTEMNLQPLATKAENLIVEMDIKKMGIQVDCLCQMAAGPGLGRGQGQGRGHGSSGNEPSESSNRNAGSRNGNGRGGRSWQGREHVSSSGRGDDSWNGSDFAYNSNHWGTNPKDKCADGDGKSMFCDGNGSGGSWDANRSGGNYWNASGKVGNAGGGKWARMVLIHRVFLEVVLQAAMTRWLVAVTLVGIVDGERTVLVVAEVVLIMIQRLLLLDGVLNLGRAPFWVVVVGADGPEIPAVICAMLPT</sequence>
<accession>A0ACB7HVB0</accession>
<protein>
    <submittedName>
        <fullName evidence="1">Uncharacterized protein</fullName>
    </submittedName>
</protein>
<name>A0ACB7HVB0_MANES</name>
<keyword evidence="2" id="KW-1185">Reference proteome</keyword>